<feature type="region of interest" description="Disordered" evidence="2">
    <location>
        <begin position="83"/>
        <end position="103"/>
    </location>
</feature>
<organism evidence="4 5">
    <name type="scientific">Streptacidiphilus cavernicola</name>
    <dbReference type="NCBI Taxonomy" id="3342716"/>
    <lineage>
        <taxon>Bacteria</taxon>
        <taxon>Bacillati</taxon>
        <taxon>Actinomycetota</taxon>
        <taxon>Actinomycetes</taxon>
        <taxon>Kitasatosporales</taxon>
        <taxon>Streptomycetaceae</taxon>
        <taxon>Streptacidiphilus</taxon>
    </lineage>
</organism>
<dbReference type="PANTHER" id="PTHR35526">
    <property type="entry name" value="ANTI-SIGMA-F FACTOR RSBW-RELATED"/>
    <property type="match status" value="1"/>
</dbReference>
<evidence type="ECO:0000313" key="4">
    <source>
        <dbReference type="EMBL" id="MFC1415285.1"/>
    </source>
</evidence>
<dbReference type="InterPro" id="IPR036890">
    <property type="entry name" value="HATPase_C_sf"/>
</dbReference>
<protein>
    <submittedName>
        <fullName evidence="4">ATP-binding protein</fullName>
    </submittedName>
</protein>
<sequence>MQVLQLQIAVEADPAEVGRARRWTRSRLSGCGYDPDAALAEALVLVVSELVTNAVVHTGHGAVLRLQFPVGPDAAQRPVRVEVADASDRPPRPRHAPGEATNGRGLELVENLCDRWGWYPDGDGKRVWCELERESRAGREPDRAVAAPLLDEETARTLQHLLVG</sequence>
<evidence type="ECO:0000256" key="1">
    <source>
        <dbReference type="ARBA" id="ARBA00022527"/>
    </source>
</evidence>
<keyword evidence="4" id="KW-0547">Nucleotide-binding</keyword>
<reference evidence="4 5" key="1">
    <citation type="submission" date="2024-09" db="EMBL/GenBank/DDBJ databases">
        <authorList>
            <person name="Lee S.D."/>
        </authorList>
    </citation>
    <scope>NUCLEOTIDE SEQUENCE [LARGE SCALE GENOMIC DNA]</scope>
    <source>
        <strain evidence="4 5">N8-3</strain>
    </source>
</reference>
<evidence type="ECO:0000256" key="2">
    <source>
        <dbReference type="SAM" id="MobiDB-lite"/>
    </source>
</evidence>
<dbReference type="Gene3D" id="3.30.565.10">
    <property type="entry name" value="Histidine kinase-like ATPase, C-terminal domain"/>
    <property type="match status" value="1"/>
</dbReference>
<dbReference type="SUPFAM" id="SSF55874">
    <property type="entry name" value="ATPase domain of HSP90 chaperone/DNA topoisomerase II/histidine kinase"/>
    <property type="match status" value="1"/>
</dbReference>
<comment type="caution">
    <text evidence="4">The sequence shown here is derived from an EMBL/GenBank/DDBJ whole genome shotgun (WGS) entry which is preliminary data.</text>
</comment>
<feature type="domain" description="Histidine kinase/HSP90-like ATPase" evidence="3">
    <location>
        <begin position="10"/>
        <end position="128"/>
    </location>
</feature>
<dbReference type="Proteomes" id="UP001592531">
    <property type="component" value="Unassembled WGS sequence"/>
</dbReference>
<dbReference type="InterPro" id="IPR003594">
    <property type="entry name" value="HATPase_dom"/>
</dbReference>
<accession>A0ABV6VNH2</accession>
<gene>
    <name evidence="4" type="ORF">ACEZDE_01300</name>
</gene>
<keyword evidence="4" id="KW-0067">ATP-binding</keyword>
<proteinExistence type="predicted"/>
<dbReference type="CDD" id="cd16936">
    <property type="entry name" value="HATPase_RsbW-like"/>
    <property type="match status" value="1"/>
</dbReference>
<evidence type="ECO:0000313" key="5">
    <source>
        <dbReference type="Proteomes" id="UP001592531"/>
    </source>
</evidence>
<keyword evidence="5" id="KW-1185">Reference proteome</keyword>
<name>A0ABV6VNH2_9ACTN</name>
<keyword evidence="1" id="KW-0723">Serine/threonine-protein kinase</keyword>
<keyword evidence="1" id="KW-0418">Kinase</keyword>
<evidence type="ECO:0000259" key="3">
    <source>
        <dbReference type="Pfam" id="PF13581"/>
    </source>
</evidence>
<dbReference type="PANTHER" id="PTHR35526:SF3">
    <property type="entry name" value="ANTI-SIGMA-F FACTOR RSBW"/>
    <property type="match status" value="1"/>
</dbReference>
<dbReference type="RefSeq" id="WP_380530711.1">
    <property type="nucleotide sequence ID" value="NZ_JBHFAB010000001.1"/>
</dbReference>
<dbReference type="Pfam" id="PF13581">
    <property type="entry name" value="HATPase_c_2"/>
    <property type="match status" value="1"/>
</dbReference>
<dbReference type="EMBL" id="JBHFAB010000001">
    <property type="protein sequence ID" value="MFC1415285.1"/>
    <property type="molecule type" value="Genomic_DNA"/>
</dbReference>
<dbReference type="GO" id="GO:0005524">
    <property type="term" value="F:ATP binding"/>
    <property type="evidence" value="ECO:0007669"/>
    <property type="project" value="UniProtKB-KW"/>
</dbReference>
<dbReference type="InterPro" id="IPR050267">
    <property type="entry name" value="Anti-sigma-factor_SerPK"/>
</dbReference>
<keyword evidence="1" id="KW-0808">Transferase</keyword>